<dbReference type="RefSeq" id="WP_086082344.1">
    <property type="nucleotide sequence ID" value="NZ_CP020906.1"/>
</dbReference>
<evidence type="ECO:0000313" key="2">
    <source>
        <dbReference type="Proteomes" id="UP000194159"/>
    </source>
</evidence>
<protein>
    <submittedName>
        <fullName evidence="1">Uncharacterized protein</fullName>
    </submittedName>
</protein>
<organism evidence="1 2">
    <name type="scientific">Rhizobium etli</name>
    <dbReference type="NCBI Taxonomy" id="29449"/>
    <lineage>
        <taxon>Bacteria</taxon>
        <taxon>Pseudomonadati</taxon>
        <taxon>Pseudomonadota</taxon>
        <taxon>Alphaproteobacteria</taxon>
        <taxon>Hyphomicrobiales</taxon>
        <taxon>Rhizobiaceae</taxon>
        <taxon>Rhizobium/Agrobacterium group</taxon>
        <taxon>Rhizobium</taxon>
    </lineage>
</organism>
<dbReference type="Proteomes" id="UP000194159">
    <property type="component" value="Chromosome"/>
</dbReference>
<dbReference type="AlphaFoldDB" id="A0AAN1BGZ0"/>
<accession>A0AAN1BGZ0</accession>
<sequence>MKAEILYRGKVIGCSDLQPVDPPMGVAAGPLDATLDYDPLLHAYVIDGDDNDVDSNALSARSAKFGMIICAVVCVEDFNKTLNELNVTLLGIAEPDYATVFAAHPMHEA</sequence>
<gene>
    <name evidence="1" type="ORF">NXC12_CH02739</name>
</gene>
<reference evidence="1 2" key="1">
    <citation type="submission" date="2017-04" db="EMBL/GenBank/DDBJ databases">
        <title>Complete genome sequences of Rhizobium genomic linages associated to common bean (phaseolus vulgaris).</title>
        <authorList>
            <person name="Santamaria R.I."/>
            <person name="Bustos P."/>
            <person name="Perez-Carrascal O."/>
            <person name="Martinez-Flores I."/>
            <person name="Juarez S."/>
            <person name="Lozano L."/>
            <person name="Miranda F."/>
            <person name="Vinuesa P."/>
            <person name="Martinez-Romero E."/>
            <person name="Cevallos M.A."/>
            <person name="Romero D."/>
            <person name="Davila G."/>
            <person name="Gonzalez V."/>
        </authorList>
    </citation>
    <scope>NUCLEOTIDE SEQUENCE [LARGE SCALE GENOMIC DNA]</scope>
    <source>
        <strain evidence="1 2">NXC12</strain>
    </source>
</reference>
<proteinExistence type="predicted"/>
<dbReference type="EMBL" id="CP020906">
    <property type="protein sequence ID" value="ARQ10746.1"/>
    <property type="molecule type" value="Genomic_DNA"/>
</dbReference>
<evidence type="ECO:0000313" key="1">
    <source>
        <dbReference type="EMBL" id="ARQ10746.1"/>
    </source>
</evidence>
<name>A0AAN1BGZ0_RHIET</name>